<dbReference type="Gene3D" id="2.40.50.100">
    <property type="match status" value="1"/>
</dbReference>
<organism evidence="4">
    <name type="scientific">marine metagenome</name>
    <dbReference type="NCBI Taxonomy" id="408172"/>
    <lineage>
        <taxon>unclassified sequences</taxon>
        <taxon>metagenomes</taxon>
        <taxon>ecological metagenomes</taxon>
    </lineage>
</organism>
<accession>A0A381N8F4</accession>
<name>A0A381N8F4_9ZZZZ</name>
<dbReference type="InterPro" id="IPR003016">
    <property type="entry name" value="2-oxoA_DH_lipoyl-BS"/>
</dbReference>
<gene>
    <name evidence="4" type="ORF">METZ01_LOCUS3583</name>
</gene>
<dbReference type="GO" id="GO:0009249">
    <property type="term" value="P:protein lipoylation"/>
    <property type="evidence" value="ECO:0007669"/>
    <property type="project" value="TreeGrafter"/>
</dbReference>
<dbReference type="CDD" id="cd06848">
    <property type="entry name" value="GCS_H"/>
    <property type="match status" value="1"/>
</dbReference>
<evidence type="ECO:0000259" key="3">
    <source>
        <dbReference type="PROSITE" id="PS50968"/>
    </source>
</evidence>
<dbReference type="SUPFAM" id="SSF51230">
    <property type="entry name" value="Single hybrid motif"/>
    <property type="match status" value="1"/>
</dbReference>
<dbReference type="PROSITE" id="PS50968">
    <property type="entry name" value="BIOTINYL_LIPOYL"/>
    <property type="match status" value="1"/>
</dbReference>
<dbReference type="NCBIfam" id="NF002270">
    <property type="entry name" value="PRK01202.1"/>
    <property type="match status" value="1"/>
</dbReference>
<feature type="domain" description="Lipoyl-binding" evidence="3">
    <location>
        <begin position="22"/>
        <end position="104"/>
    </location>
</feature>
<dbReference type="GO" id="GO:0005829">
    <property type="term" value="C:cytosol"/>
    <property type="evidence" value="ECO:0007669"/>
    <property type="project" value="TreeGrafter"/>
</dbReference>
<dbReference type="Pfam" id="PF01597">
    <property type="entry name" value="GCV_H"/>
    <property type="match status" value="1"/>
</dbReference>
<dbReference type="PANTHER" id="PTHR11715">
    <property type="entry name" value="GLYCINE CLEAVAGE SYSTEM H PROTEIN"/>
    <property type="match status" value="1"/>
</dbReference>
<dbReference type="InterPro" id="IPR002930">
    <property type="entry name" value="GCV_H"/>
</dbReference>
<evidence type="ECO:0000313" key="4">
    <source>
        <dbReference type="EMBL" id="SUZ50729.1"/>
    </source>
</evidence>
<dbReference type="GO" id="GO:0005960">
    <property type="term" value="C:glycine cleavage complex"/>
    <property type="evidence" value="ECO:0007669"/>
    <property type="project" value="InterPro"/>
</dbReference>
<keyword evidence="2" id="KW-0450">Lipoyl</keyword>
<dbReference type="InterPro" id="IPR000089">
    <property type="entry name" value="Biotin_lipoyl"/>
</dbReference>
<sequence>MKIPRDLAYTKDHEWIRVIDNILTIGITDFAQGELGDIIFVEFPGIGDEFQKDDPFGTIEAVKTVADIFAPVQGKISEINHNIENSPEIINSDPYGDGWLVKIEITEHMVSDGLLSPEDYELLLR</sequence>
<dbReference type="PANTHER" id="PTHR11715:SF3">
    <property type="entry name" value="GLYCINE CLEAVAGE SYSTEM H PROTEIN-RELATED"/>
    <property type="match status" value="1"/>
</dbReference>
<evidence type="ECO:0000256" key="1">
    <source>
        <dbReference type="ARBA" id="ARBA00009249"/>
    </source>
</evidence>
<dbReference type="InterPro" id="IPR017453">
    <property type="entry name" value="GCV_H_sub"/>
</dbReference>
<dbReference type="HAMAP" id="MF_00272">
    <property type="entry name" value="GcvH"/>
    <property type="match status" value="1"/>
</dbReference>
<proteinExistence type="inferred from homology"/>
<comment type="similarity">
    <text evidence="1">Belongs to the GcvH family.</text>
</comment>
<dbReference type="InterPro" id="IPR033753">
    <property type="entry name" value="GCV_H/Fam206"/>
</dbReference>
<dbReference type="PROSITE" id="PS00189">
    <property type="entry name" value="LIPOYL"/>
    <property type="match status" value="1"/>
</dbReference>
<protein>
    <recommendedName>
        <fullName evidence="3">Lipoyl-binding domain-containing protein</fullName>
    </recommendedName>
</protein>
<reference evidence="4" key="1">
    <citation type="submission" date="2018-05" db="EMBL/GenBank/DDBJ databases">
        <authorList>
            <person name="Lanie J.A."/>
            <person name="Ng W.-L."/>
            <person name="Kazmierczak K.M."/>
            <person name="Andrzejewski T.M."/>
            <person name="Davidsen T.M."/>
            <person name="Wayne K.J."/>
            <person name="Tettelin H."/>
            <person name="Glass J.I."/>
            <person name="Rusch D."/>
            <person name="Podicherti R."/>
            <person name="Tsui H.-C.T."/>
            <person name="Winkler M.E."/>
        </authorList>
    </citation>
    <scope>NUCLEOTIDE SEQUENCE</scope>
</reference>
<evidence type="ECO:0000256" key="2">
    <source>
        <dbReference type="ARBA" id="ARBA00022823"/>
    </source>
</evidence>
<dbReference type="NCBIfam" id="TIGR00527">
    <property type="entry name" value="gcvH"/>
    <property type="match status" value="1"/>
</dbReference>
<dbReference type="GO" id="GO:0019464">
    <property type="term" value="P:glycine decarboxylation via glycine cleavage system"/>
    <property type="evidence" value="ECO:0007669"/>
    <property type="project" value="InterPro"/>
</dbReference>
<dbReference type="AlphaFoldDB" id="A0A381N8F4"/>
<dbReference type="InterPro" id="IPR011053">
    <property type="entry name" value="Single_hybrid_motif"/>
</dbReference>
<dbReference type="EMBL" id="UINC01000186">
    <property type="protein sequence ID" value="SUZ50729.1"/>
    <property type="molecule type" value="Genomic_DNA"/>
</dbReference>